<protein>
    <submittedName>
        <fullName evidence="7">Lipid A biosynthesis lauroyl acyltransferase</fullName>
    </submittedName>
</protein>
<keyword evidence="3" id="KW-0997">Cell inner membrane</keyword>
<dbReference type="GO" id="GO:0009247">
    <property type="term" value="P:glycolipid biosynthetic process"/>
    <property type="evidence" value="ECO:0007669"/>
    <property type="project" value="UniProtKB-ARBA"/>
</dbReference>
<reference evidence="7" key="1">
    <citation type="journal article" date="2014" name="Int. J. Syst. Evol. Microbiol.">
        <title>Complete genome sequence of Corynebacterium casei LMG S-19264T (=DSM 44701T), isolated from a smear-ripened cheese.</title>
        <authorList>
            <consortium name="US DOE Joint Genome Institute (JGI-PGF)"/>
            <person name="Walter F."/>
            <person name="Albersmeier A."/>
            <person name="Kalinowski J."/>
            <person name="Ruckert C."/>
        </authorList>
    </citation>
    <scope>NUCLEOTIDE SEQUENCE</scope>
    <source>
        <strain evidence="7">CGMCC 1.15880</strain>
    </source>
</reference>
<evidence type="ECO:0000256" key="6">
    <source>
        <dbReference type="ARBA" id="ARBA00023315"/>
    </source>
</evidence>
<accession>A0A916R2K1</accession>
<evidence type="ECO:0000256" key="4">
    <source>
        <dbReference type="ARBA" id="ARBA00022679"/>
    </source>
</evidence>
<reference evidence="7" key="2">
    <citation type="submission" date="2020-09" db="EMBL/GenBank/DDBJ databases">
        <authorList>
            <person name="Sun Q."/>
            <person name="Zhou Y."/>
        </authorList>
    </citation>
    <scope>NUCLEOTIDE SEQUENCE</scope>
    <source>
        <strain evidence="7">CGMCC 1.15880</strain>
    </source>
</reference>
<dbReference type="RefSeq" id="WP_188678217.1">
    <property type="nucleotide sequence ID" value="NZ_BMKA01000007.1"/>
</dbReference>
<organism evidence="7 8">
    <name type="scientific">Neptunicoccus cionae</name>
    <dbReference type="NCBI Taxonomy" id="2035344"/>
    <lineage>
        <taxon>Bacteria</taxon>
        <taxon>Pseudomonadati</taxon>
        <taxon>Pseudomonadota</taxon>
        <taxon>Alphaproteobacteria</taxon>
        <taxon>Rhodobacterales</taxon>
        <taxon>Paracoccaceae</taxon>
        <taxon>Neptunicoccus</taxon>
    </lineage>
</organism>
<dbReference type="AlphaFoldDB" id="A0A916R2K1"/>
<keyword evidence="2" id="KW-1003">Cell membrane</keyword>
<evidence type="ECO:0000256" key="1">
    <source>
        <dbReference type="ARBA" id="ARBA00004533"/>
    </source>
</evidence>
<comment type="caution">
    <text evidence="7">The sequence shown here is derived from an EMBL/GenBank/DDBJ whole genome shotgun (WGS) entry which is preliminary data.</text>
</comment>
<name>A0A916R2K1_9RHOB</name>
<keyword evidence="6 7" id="KW-0012">Acyltransferase</keyword>
<dbReference type="GO" id="GO:0016746">
    <property type="term" value="F:acyltransferase activity"/>
    <property type="evidence" value="ECO:0007669"/>
    <property type="project" value="UniProtKB-KW"/>
</dbReference>
<dbReference type="Proteomes" id="UP000628017">
    <property type="component" value="Unassembled WGS sequence"/>
</dbReference>
<sequence>MASEKPKSLLYFLQYLPVAMLLAVSKLLPFDARGTLSGAVVSFAVRWLPPFRKRIEEGLCRVYPEMTRADRNRIATAVGRNMGRTLTEILFNSEFATKTDRFVATGPGLAALHKARAEGKGALIVSGHFGQWEAIRHYLKAEGLETGAVYRPNSNPWYEPHFLRGIRDGGAPIVPRSNSGTLQMVRHIRKGGFFAILADQYVQWAEKIPFLGHITSTTTSPAELALKYNLPLVPAFGLRDSDGRTIHITFEEPIAHTDATTMMTEFNERIAARIHANPGQWYWLHRRWKNL</sequence>
<evidence type="ECO:0000256" key="2">
    <source>
        <dbReference type="ARBA" id="ARBA00022475"/>
    </source>
</evidence>
<dbReference type="GO" id="GO:0005886">
    <property type="term" value="C:plasma membrane"/>
    <property type="evidence" value="ECO:0007669"/>
    <property type="project" value="UniProtKB-SubCell"/>
</dbReference>
<keyword evidence="5" id="KW-0472">Membrane</keyword>
<evidence type="ECO:0000313" key="8">
    <source>
        <dbReference type="Proteomes" id="UP000628017"/>
    </source>
</evidence>
<dbReference type="Pfam" id="PF03279">
    <property type="entry name" value="Lip_A_acyltrans"/>
    <property type="match status" value="1"/>
</dbReference>
<comment type="subcellular location">
    <subcellularLocation>
        <location evidence="1">Cell inner membrane</location>
    </subcellularLocation>
</comment>
<evidence type="ECO:0000313" key="7">
    <source>
        <dbReference type="EMBL" id="GGA30194.1"/>
    </source>
</evidence>
<evidence type="ECO:0000256" key="5">
    <source>
        <dbReference type="ARBA" id="ARBA00023136"/>
    </source>
</evidence>
<dbReference type="PANTHER" id="PTHR30606:SF10">
    <property type="entry name" value="PHOSPHATIDYLINOSITOL MANNOSIDE ACYLTRANSFERASE"/>
    <property type="match status" value="1"/>
</dbReference>
<keyword evidence="8" id="KW-1185">Reference proteome</keyword>
<dbReference type="EMBL" id="BMKA01000007">
    <property type="protein sequence ID" value="GGA30194.1"/>
    <property type="molecule type" value="Genomic_DNA"/>
</dbReference>
<keyword evidence="4" id="KW-0808">Transferase</keyword>
<dbReference type="PANTHER" id="PTHR30606">
    <property type="entry name" value="LIPID A BIOSYNTHESIS LAUROYL ACYLTRANSFERASE"/>
    <property type="match status" value="1"/>
</dbReference>
<gene>
    <name evidence="7" type="ORF">GCM10011498_34200</name>
</gene>
<dbReference type="InterPro" id="IPR004960">
    <property type="entry name" value="LipA_acyltrans"/>
</dbReference>
<evidence type="ECO:0000256" key="3">
    <source>
        <dbReference type="ARBA" id="ARBA00022519"/>
    </source>
</evidence>
<proteinExistence type="predicted"/>
<dbReference type="CDD" id="cd07984">
    <property type="entry name" value="LPLAT_LABLAT-like"/>
    <property type="match status" value="1"/>
</dbReference>